<evidence type="ECO:0008006" key="3">
    <source>
        <dbReference type="Google" id="ProtNLM"/>
    </source>
</evidence>
<keyword evidence="2" id="KW-1185">Reference proteome</keyword>
<gene>
    <name evidence="1" type="ORF">PA6_056_00070</name>
</gene>
<evidence type="ECO:0000313" key="1">
    <source>
        <dbReference type="EMBL" id="GAD64960.1"/>
    </source>
</evidence>
<dbReference type="OrthoDB" id="9801455at2"/>
<dbReference type="SUPFAM" id="SSF75005">
    <property type="entry name" value="Arabinanase/levansucrase/invertase"/>
    <property type="match status" value="1"/>
</dbReference>
<dbReference type="InterPro" id="IPR023296">
    <property type="entry name" value="Glyco_hydro_beta-prop_sf"/>
</dbReference>
<dbReference type="PANTHER" id="PTHR35279:SF1">
    <property type="entry name" value="ARABINANASE_LEVANSUCRASE_INVERTASE"/>
    <property type="match status" value="1"/>
</dbReference>
<reference evidence="1" key="1">
    <citation type="submission" date="2024-09" db="EMBL/GenBank/DDBJ databases">
        <title>Whole genome shotgun sequence of Pseudomonas alcaligenes NBRC 14159.</title>
        <authorList>
            <person name="Yoshida I."/>
            <person name="Hosoyama A."/>
            <person name="Tsuchikane K."/>
            <person name="Noguchi M."/>
            <person name="Hirakata S."/>
            <person name="Ando Y."/>
            <person name="Ohji S."/>
            <person name="Yamazoe A."/>
            <person name="Yamazaki S."/>
            <person name="Fujita N."/>
        </authorList>
    </citation>
    <scope>NUCLEOTIDE SEQUENCE</scope>
    <source>
        <strain evidence="1">NBRC 14159</strain>
    </source>
</reference>
<name>U2ZU36_AQUA1</name>
<dbReference type="eggNOG" id="COG2152">
    <property type="taxonomic scope" value="Bacteria"/>
</dbReference>
<organism evidence="1 2">
    <name type="scientific">Aquipseudomonas alcaligenes (strain ATCC 14909 / DSM 50342 / CCUG 1425 / JCM 20561 / NBRC 14159 / NCIMB 9945 / NCTC 10367 / 1577)</name>
    <name type="common">Pseudomonas alcaligenes</name>
    <dbReference type="NCBI Taxonomy" id="1215092"/>
    <lineage>
        <taxon>Bacteria</taxon>
        <taxon>Pseudomonadati</taxon>
        <taxon>Pseudomonadota</taxon>
        <taxon>Gammaproteobacteria</taxon>
        <taxon>Pseudomonadales</taxon>
        <taxon>Pseudomonadaceae</taxon>
        <taxon>Aquipseudomonas</taxon>
    </lineage>
</organism>
<comment type="caution">
    <text evidence="1">The sequence shown here is derived from an EMBL/GenBank/DDBJ whole genome shotgun (WGS) entry which is preliminary data.</text>
</comment>
<proteinExistence type="predicted"/>
<dbReference type="AlphaFoldDB" id="U2ZU36"/>
<dbReference type="PANTHER" id="PTHR35279">
    <property type="match status" value="1"/>
</dbReference>
<dbReference type="Gene3D" id="2.115.10.20">
    <property type="entry name" value="Glycosyl hydrolase domain, family 43"/>
    <property type="match status" value="1"/>
</dbReference>
<accession>U2ZU36</accession>
<dbReference type="EMBL" id="BATI01000056">
    <property type="protein sequence ID" value="GAD64960.1"/>
    <property type="molecule type" value="Genomic_DNA"/>
</dbReference>
<dbReference type="Proteomes" id="UP000016560">
    <property type="component" value="Unassembled WGS sequence"/>
</dbReference>
<protein>
    <recommendedName>
        <fullName evidence="3">Glycosyl hydrolase family 32 N-terminal domain-containing protein</fullName>
    </recommendedName>
</protein>
<evidence type="ECO:0000313" key="2">
    <source>
        <dbReference type="Proteomes" id="UP000016560"/>
    </source>
</evidence>
<dbReference type="RefSeq" id="WP_021703023.1">
    <property type="nucleotide sequence ID" value="NZ_BATI01000056.1"/>
</dbReference>
<sequence length="308" mass="34031">MSRRWRKLGCLFVPPTEGGHEKLLTHAANPLPVHLKDDVYRVFYSGRDSRNRSSVGAVDVDIVQRKVVELHHAPCFQHGPAGSFFADGVSIGNCYQADGVRYMLFMGWQNPADGHWRGDIGRLVLDAELALRLADEQPFMGSDSTDPLSLSYPWVLSNAEGGFDMWYGSTHSWDAGNGEMLHAIQHASSQDGHAWQRNGLAVPFELGLAQAFSRPTVLPALEGDGLEMWFSYRSGSGETYRIGYARSEDGANWRLALDQAGISVSASGWDSEMIEYPYVLDHAGQRYMFYNGNGYGRSGFGLAVLDAD</sequence>